<dbReference type="PANTHER" id="PTHR19324:SF33">
    <property type="entry name" value="MUCIN-5AC"/>
    <property type="match status" value="1"/>
</dbReference>
<evidence type="ECO:0000259" key="2">
    <source>
        <dbReference type="Pfam" id="PF01823"/>
    </source>
</evidence>
<accession>A0ABM0MD96</accession>
<evidence type="ECO:0000259" key="3">
    <source>
        <dbReference type="Pfam" id="PF16977"/>
    </source>
</evidence>
<proteinExistence type="predicted"/>
<evidence type="ECO:0000313" key="5">
    <source>
        <dbReference type="RefSeq" id="XP_006817987.1"/>
    </source>
</evidence>
<keyword evidence="4" id="KW-1185">Reference proteome</keyword>
<evidence type="ECO:0000313" key="4">
    <source>
        <dbReference type="Proteomes" id="UP000694865"/>
    </source>
</evidence>
<dbReference type="InterPro" id="IPR020864">
    <property type="entry name" value="MACPF"/>
</dbReference>
<gene>
    <name evidence="5" type="primary">LOC100374173</name>
</gene>
<feature type="domain" description="MACPF" evidence="2">
    <location>
        <begin position="116"/>
        <end position="190"/>
    </location>
</feature>
<sequence length="518" mass="58216">MLLHLTFIVLLCRVRAQLPEATDYLGVGYNIVLGNPEGTTAGNGGLDPGLLGDKQIFELTYDVDGINPDQAEVYYTGNCTDTVTQDVFWGTQSYQDVLDLFVEQTGVVVLSGYEFTESEGYDEVHQTSNVQGSVYDDDRQNSYCGYARYKTEEAQLKEYPMSSAFANTICNLPTTYEEEEYMDFIDTWGTCPSCIHPGGAYLSWNSSLIVDMDTFVATLDPSAKFGSEKGVFDTGTGGTEPAGLKLINIAEALDLSYWRQFCYYVVDGYCEVADLPEFSVRQAHIMSALQNYAQYKNLALPSDPIVQTPLTWPEGSYGLPLAVSGCPVGAGFEWARGSRFQDTENDGANSWSTPYRLEGPVYTNDMQQNFCTKTTGLVSQYDWSWSKGQYCIYKYGGCPQNFLPSYVYWDDEDDFPQLNSIDGTLPDGTYDRNTQIMFCCRNDGDATTPMYLPFDVPFFLIKSTPVCQQVGYMVADEEWFRWDTQDTLNEDDVGGIVPPYNTRRDGETEHQLHYCYYS</sequence>
<dbReference type="Proteomes" id="UP000694865">
    <property type="component" value="Unplaced"/>
</dbReference>
<dbReference type="GeneID" id="100374173"/>
<dbReference type="PANTHER" id="PTHR19324">
    <property type="entry name" value="PERFORIN-LIKE PROTEIN 1"/>
    <property type="match status" value="1"/>
</dbReference>
<feature type="chain" id="PRO_5047199176" evidence="1">
    <location>
        <begin position="17"/>
        <end position="518"/>
    </location>
</feature>
<dbReference type="InterPro" id="IPR031569">
    <property type="entry name" value="ApeC"/>
</dbReference>
<evidence type="ECO:0000256" key="1">
    <source>
        <dbReference type="SAM" id="SignalP"/>
    </source>
</evidence>
<name>A0ABM0MD96_SACKO</name>
<protein>
    <submittedName>
        <fullName evidence="5">Uncharacterized protein LOC100374173</fullName>
    </submittedName>
</protein>
<dbReference type="Pfam" id="PF16977">
    <property type="entry name" value="ApeC"/>
    <property type="match status" value="1"/>
</dbReference>
<dbReference type="Pfam" id="PF01823">
    <property type="entry name" value="MACPF"/>
    <property type="match status" value="1"/>
</dbReference>
<keyword evidence="1" id="KW-0732">Signal</keyword>
<organism evidence="4 5">
    <name type="scientific">Saccoglossus kowalevskii</name>
    <name type="common">Acorn worm</name>
    <dbReference type="NCBI Taxonomy" id="10224"/>
    <lineage>
        <taxon>Eukaryota</taxon>
        <taxon>Metazoa</taxon>
        <taxon>Hemichordata</taxon>
        <taxon>Enteropneusta</taxon>
        <taxon>Harrimaniidae</taxon>
        <taxon>Saccoglossus</taxon>
    </lineage>
</organism>
<reference evidence="5" key="1">
    <citation type="submission" date="2025-08" db="UniProtKB">
        <authorList>
            <consortium name="RefSeq"/>
        </authorList>
    </citation>
    <scope>IDENTIFICATION</scope>
    <source>
        <tissue evidence="5">Testes</tissue>
    </source>
</reference>
<feature type="domain" description="Apextrin C-terminal" evidence="3">
    <location>
        <begin position="312"/>
        <end position="517"/>
    </location>
</feature>
<dbReference type="RefSeq" id="XP_006817987.1">
    <property type="nucleotide sequence ID" value="XM_006817924.1"/>
</dbReference>
<feature type="signal peptide" evidence="1">
    <location>
        <begin position="1"/>
        <end position="16"/>
    </location>
</feature>